<evidence type="ECO:0000313" key="7">
    <source>
        <dbReference type="Proteomes" id="UP000265566"/>
    </source>
</evidence>
<keyword evidence="4" id="KW-0547">Nucleotide-binding</keyword>
<dbReference type="Gene3D" id="3.40.50.300">
    <property type="entry name" value="P-loop containing nucleotide triphosphate hydrolases"/>
    <property type="match status" value="1"/>
</dbReference>
<dbReference type="GO" id="GO:0009691">
    <property type="term" value="P:cytokinin biosynthetic process"/>
    <property type="evidence" value="ECO:0007669"/>
    <property type="project" value="UniProtKB-KW"/>
</dbReference>
<dbReference type="AlphaFoldDB" id="A0A396IIP3"/>
<dbReference type="InterPro" id="IPR027417">
    <property type="entry name" value="P-loop_NTPase"/>
</dbReference>
<dbReference type="InterPro" id="IPR039657">
    <property type="entry name" value="Dimethylallyltransferase"/>
</dbReference>
<proteinExistence type="inferred from homology"/>
<dbReference type="Pfam" id="PF01715">
    <property type="entry name" value="IPPT"/>
    <property type="match status" value="1"/>
</dbReference>
<evidence type="ECO:0000256" key="3">
    <source>
        <dbReference type="ARBA" id="ARBA00022712"/>
    </source>
</evidence>
<protein>
    <submittedName>
        <fullName evidence="6">Putative transferase</fullName>
        <ecNumber evidence="6">2.5.1.-</ecNumber>
    </submittedName>
</protein>
<comment type="caution">
    <text evidence="6">The sequence shown here is derived from an EMBL/GenBank/DDBJ whole genome shotgun (WGS) entry which is preliminary data.</text>
</comment>
<keyword evidence="3" id="KW-0203">Cytokinin biosynthesis</keyword>
<sequence>MDDFCKHVLEALNLIAKNGHLPIIVGGSNSYLKKLIVVPTIAFHSKYDCCFIWVDVSLPILCPYLDKRVDEMVESGMVDEIRDLFIPGADYTKGIRRTIGVLSFILILRLKRKNVLMMLKKKRYKRKLLQKPYKTFSSWLKISSRRSEIWLISLDQ</sequence>
<dbReference type="Proteomes" id="UP000265566">
    <property type="component" value="Chromosome 3"/>
</dbReference>
<comment type="similarity">
    <text evidence="1">Belongs to the IPP transferase family.</text>
</comment>
<dbReference type="EC" id="2.5.1.-" evidence="6"/>
<dbReference type="GO" id="GO:0005524">
    <property type="term" value="F:ATP binding"/>
    <property type="evidence" value="ECO:0007669"/>
    <property type="project" value="UniProtKB-KW"/>
</dbReference>
<reference evidence="7" key="1">
    <citation type="journal article" date="2018" name="Nat. Plants">
        <title>Whole-genome landscape of Medicago truncatula symbiotic genes.</title>
        <authorList>
            <person name="Pecrix Y."/>
            <person name="Staton S.E."/>
            <person name="Sallet E."/>
            <person name="Lelandais-Briere C."/>
            <person name="Moreau S."/>
            <person name="Carrere S."/>
            <person name="Blein T."/>
            <person name="Jardinaud M.F."/>
            <person name="Latrasse D."/>
            <person name="Zouine M."/>
            <person name="Zahm M."/>
            <person name="Kreplak J."/>
            <person name="Mayjonade B."/>
            <person name="Satge C."/>
            <person name="Perez M."/>
            <person name="Cauet S."/>
            <person name="Marande W."/>
            <person name="Chantry-Darmon C."/>
            <person name="Lopez-Roques C."/>
            <person name="Bouchez O."/>
            <person name="Berard A."/>
            <person name="Debelle F."/>
            <person name="Munos S."/>
            <person name="Bendahmane A."/>
            <person name="Berges H."/>
            <person name="Niebel A."/>
            <person name="Buitink J."/>
            <person name="Frugier F."/>
            <person name="Benhamed M."/>
            <person name="Crespi M."/>
            <person name="Gouzy J."/>
            <person name="Gamas P."/>
        </authorList>
    </citation>
    <scope>NUCLEOTIDE SEQUENCE [LARGE SCALE GENOMIC DNA]</scope>
    <source>
        <strain evidence="7">cv. Jemalong A17</strain>
    </source>
</reference>
<evidence type="ECO:0000256" key="5">
    <source>
        <dbReference type="ARBA" id="ARBA00022840"/>
    </source>
</evidence>
<keyword evidence="5" id="KW-0067">ATP-binding</keyword>
<dbReference type="PANTHER" id="PTHR11088">
    <property type="entry name" value="TRNA DIMETHYLALLYLTRANSFERASE"/>
    <property type="match status" value="1"/>
</dbReference>
<dbReference type="Gramene" id="rna13373">
    <property type="protein sequence ID" value="RHN65526.1"/>
    <property type="gene ID" value="gene13373"/>
</dbReference>
<name>A0A396IIP3_MEDTR</name>
<evidence type="ECO:0000256" key="1">
    <source>
        <dbReference type="ARBA" id="ARBA00005842"/>
    </source>
</evidence>
<dbReference type="EMBL" id="PSQE01000003">
    <property type="protein sequence ID" value="RHN65526.1"/>
    <property type="molecule type" value="Genomic_DNA"/>
</dbReference>
<evidence type="ECO:0000256" key="2">
    <source>
        <dbReference type="ARBA" id="ARBA00022679"/>
    </source>
</evidence>
<organism evidence="6 7">
    <name type="scientific">Medicago truncatula</name>
    <name type="common">Barrel medic</name>
    <name type="synonym">Medicago tribuloides</name>
    <dbReference type="NCBI Taxonomy" id="3880"/>
    <lineage>
        <taxon>Eukaryota</taxon>
        <taxon>Viridiplantae</taxon>
        <taxon>Streptophyta</taxon>
        <taxon>Embryophyta</taxon>
        <taxon>Tracheophyta</taxon>
        <taxon>Spermatophyta</taxon>
        <taxon>Magnoliopsida</taxon>
        <taxon>eudicotyledons</taxon>
        <taxon>Gunneridae</taxon>
        <taxon>Pentapetalae</taxon>
        <taxon>rosids</taxon>
        <taxon>fabids</taxon>
        <taxon>Fabales</taxon>
        <taxon>Fabaceae</taxon>
        <taxon>Papilionoideae</taxon>
        <taxon>50 kb inversion clade</taxon>
        <taxon>NPAAA clade</taxon>
        <taxon>Hologalegina</taxon>
        <taxon>IRL clade</taxon>
        <taxon>Trifolieae</taxon>
        <taxon>Medicago</taxon>
    </lineage>
</organism>
<evidence type="ECO:0000313" key="6">
    <source>
        <dbReference type="EMBL" id="RHN65526.1"/>
    </source>
</evidence>
<evidence type="ECO:0000256" key="4">
    <source>
        <dbReference type="ARBA" id="ARBA00022741"/>
    </source>
</evidence>
<dbReference type="GO" id="GO:0016740">
    <property type="term" value="F:transferase activity"/>
    <property type="evidence" value="ECO:0007669"/>
    <property type="project" value="UniProtKB-KW"/>
</dbReference>
<gene>
    <name evidence="6" type="ORF">MtrunA17_Chr3g0080841</name>
</gene>
<keyword evidence="2 6" id="KW-0808">Transferase</keyword>
<dbReference type="PANTHER" id="PTHR11088:SF59">
    <property type="entry name" value="ADENYLATE ISOPENTENYLTRANSFERASE"/>
    <property type="match status" value="1"/>
</dbReference>
<accession>A0A396IIP3</accession>